<evidence type="ECO:0000313" key="2">
    <source>
        <dbReference type="EMBL" id="GFY60920.1"/>
    </source>
</evidence>
<name>A0A8X6XVU3_9ARAC</name>
<sequence length="369" mass="40637">MSSIAQQEPMKPAPKSPIPRSRSDFSYVGLTPKEKRWTTDFSLLLPPFSRDTSGYSRLTESPVTLQPKPRNHAVMKISKSPTLDQTDETKASAKSHALESGISENNACNKELKPIGRSQTMEPNGISIHESKRAIHSKIIPRSPTLEPYTTNGASRSESKRTVAISRSPTLEPYVPKAKISGDSKTLYPRMELSPMGCPKVSHRLSPLVNPSVTDCNRHLTSIRKSPTMDSKTLRYSPLLNQHVISRSSTLDPSVLNSSPRCSIANGGVISRSPLATSRALSTEVVRSQSLRSLRKGMDKSPSKMKNSDSAQCDVSCFRHKDGELSKFLTGTSNSFFIPPNVPPRYLSTSFYQLIELGRPSLTNSLIKN</sequence>
<gene>
    <name evidence="2" type="primary">AVEN_98697_1</name>
    <name evidence="2" type="ORF">TNIN_289261</name>
</gene>
<feature type="region of interest" description="Disordered" evidence="1">
    <location>
        <begin position="143"/>
        <end position="163"/>
    </location>
</feature>
<comment type="caution">
    <text evidence="2">The sequence shown here is derived from an EMBL/GenBank/DDBJ whole genome shotgun (WGS) entry which is preliminary data.</text>
</comment>
<feature type="region of interest" description="Disordered" evidence="1">
    <location>
        <begin position="50"/>
        <end position="103"/>
    </location>
</feature>
<proteinExistence type="predicted"/>
<dbReference type="Proteomes" id="UP000886998">
    <property type="component" value="Unassembled WGS sequence"/>
</dbReference>
<evidence type="ECO:0000313" key="3">
    <source>
        <dbReference type="Proteomes" id="UP000886998"/>
    </source>
</evidence>
<organism evidence="2 3">
    <name type="scientific">Trichonephila inaurata madagascariensis</name>
    <dbReference type="NCBI Taxonomy" id="2747483"/>
    <lineage>
        <taxon>Eukaryota</taxon>
        <taxon>Metazoa</taxon>
        <taxon>Ecdysozoa</taxon>
        <taxon>Arthropoda</taxon>
        <taxon>Chelicerata</taxon>
        <taxon>Arachnida</taxon>
        <taxon>Araneae</taxon>
        <taxon>Araneomorphae</taxon>
        <taxon>Entelegynae</taxon>
        <taxon>Araneoidea</taxon>
        <taxon>Nephilidae</taxon>
        <taxon>Trichonephila</taxon>
        <taxon>Trichonephila inaurata</taxon>
    </lineage>
</organism>
<accession>A0A8X6XVU3</accession>
<reference evidence="2" key="1">
    <citation type="submission" date="2020-08" db="EMBL/GenBank/DDBJ databases">
        <title>Multicomponent nature underlies the extraordinary mechanical properties of spider dragline silk.</title>
        <authorList>
            <person name="Kono N."/>
            <person name="Nakamura H."/>
            <person name="Mori M."/>
            <person name="Yoshida Y."/>
            <person name="Ohtoshi R."/>
            <person name="Malay A.D."/>
            <person name="Moran D.A.P."/>
            <person name="Tomita M."/>
            <person name="Numata K."/>
            <person name="Arakawa K."/>
        </authorList>
    </citation>
    <scope>NUCLEOTIDE SEQUENCE</scope>
</reference>
<feature type="region of interest" description="Disordered" evidence="1">
    <location>
        <begin position="1"/>
        <end position="27"/>
    </location>
</feature>
<feature type="compositionally biased region" description="Polar residues" evidence="1">
    <location>
        <begin position="50"/>
        <end position="64"/>
    </location>
</feature>
<dbReference type="AlphaFoldDB" id="A0A8X6XVU3"/>
<protein>
    <submittedName>
        <fullName evidence="2">Uncharacterized protein</fullName>
    </submittedName>
</protein>
<dbReference type="EMBL" id="BMAV01013338">
    <property type="protein sequence ID" value="GFY60920.1"/>
    <property type="molecule type" value="Genomic_DNA"/>
</dbReference>
<keyword evidence="3" id="KW-1185">Reference proteome</keyword>
<dbReference type="OrthoDB" id="6421134at2759"/>
<evidence type="ECO:0000256" key="1">
    <source>
        <dbReference type="SAM" id="MobiDB-lite"/>
    </source>
</evidence>